<keyword evidence="1" id="KW-0472">Membrane</keyword>
<name>A0A9D1PUS2_9BACT</name>
<protein>
    <submittedName>
        <fullName evidence="2">Uncharacterized protein</fullName>
    </submittedName>
</protein>
<reference evidence="2" key="1">
    <citation type="journal article" date="2021" name="PeerJ">
        <title>Extensive microbial diversity within the chicken gut microbiome revealed by metagenomics and culture.</title>
        <authorList>
            <person name="Gilroy R."/>
            <person name="Ravi A."/>
            <person name="Getino M."/>
            <person name="Pursley I."/>
            <person name="Horton D.L."/>
            <person name="Alikhan N.F."/>
            <person name="Baker D."/>
            <person name="Gharbi K."/>
            <person name="Hall N."/>
            <person name="Watson M."/>
            <person name="Adriaenssens E.M."/>
            <person name="Foster-Nyarko E."/>
            <person name="Jarju S."/>
            <person name="Secka A."/>
            <person name="Antonio M."/>
            <person name="Oren A."/>
            <person name="Chaudhuri R.R."/>
            <person name="La Ragione R."/>
            <person name="Hildebrand F."/>
            <person name="Pallen M.J."/>
        </authorList>
    </citation>
    <scope>NUCLEOTIDE SEQUENCE</scope>
    <source>
        <strain evidence="2">ChiHecec2B26-446</strain>
    </source>
</reference>
<evidence type="ECO:0000256" key="1">
    <source>
        <dbReference type="SAM" id="Phobius"/>
    </source>
</evidence>
<organism evidence="2 3">
    <name type="scientific">Candidatus Desulfovibrio intestinipullorum</name>
    <dbReference type="NCBI Taxonomy" id="2838536"/>
    <lineage>
        <taxon>Bacteria</taxon>
        <taxon>Pseudomonadati</taxon>
        <taxon>Thermodesulfobacteriota</taxon>
        <taxon>Desulfovibrionia</taxon>
        <taxon>Desulfovibrionales</taxon>
        <taxon>Desulfovibrionaceae</taxon>
        <taxon>Desulfovibrio</taxon>
    </lineage>
</organism>
<dbReference type="EMBL" id="DXHV01000025">
    <property type="protein sequence ID" value="HIV99964.1"/>
    <property type="molecule type" value="Genomic_DNA"/>
</dbReference>
<feature type="transmembrane region" description="Helical" evidence="1">
    <location>
        <begin position="6"/>
        <end position="25"/>
    </location>
</feature>
<dbReference type="Gene3D" id="3.30.300.250">
    <property type="match status" value="1"/>
</dbReference>
<gene>
    <name evidence="2" type="ORF">H9894_02080</name>
</gene>
<accession>A0A9D1PUS2</accession>
<comment type="caution">
    <text evidence="2">The sequence shown here is derived from an EMBL/GenBank/DDBJ whole genome shotgun (WGS) entry which is preliminary data.</text>
</comment>
<keyword evidence="1" id="KW-1133">Transmembrane helix</keyword>
<dbReference type="AlphaFoldDB" id="A0A9D1PUS2"/>
<reference evidence="2" key="2">
    <citation type="submission" date="2021-04" db="EMBL/GenBank/DDBJ databases">
        <authorList>
            <person name="Gilroy R."/>
        </authorList>
    </citation>
    <scope>NUCLEOTIDE SEQUENCE</scope>
    <source>
        <strain evidence="2">ChiHecec2B26-446</strain>
    </source>
</reference>
<evidence type="ECO:0000313" key="2">
    <source>
        <dbReference type="EMBL" id="HIV99964.1"/>
    </source>
</evidence>
<keyword evidence="1" id="KW-0812">Transmembrane</keyword>
<evidence type="ECO:0000313" key="3">
    <source>
        <dbReference type="Proteomes" id="UP000886752"/>
    </source>
</evidence>
<dbReference type="Proteomes" id="UP000886752">
    <property type="component" value="Unassembled WGS sequence"/>
</dbReference>
<proteinExistence type="predicted"/>
<sequence>MARKKVGRWGILVGIFLGFAVIWAWERYEERGTSPVPVVSGLEESYRDLRAEVRKRFEEAARQLNAETPKSFGDLITLRKVEVGEGPSMIYYYTVRGSEFREGQEARAAVLDRVCSLPEMRDYMQYGVHYDYIYETAEGARLFDFVISEEACKAHEAARAAQPAAPAAGSTQSAGAAAQ</sequence>